<dbReference type="Pfam" id="PF07883">
    <property type="entry name" value="Cupin_2"/>
    <property type="match status" value="1"/>
</dbReference>
<dbReference type="RefSeq" id="WP_211947126.1">
    <property type="nucleotide sequence ID" value="NZ_CAJPUY010000006.1"/>
</dbReference>
<reference evidence="2" key="1">
    <citation type="submission" date="2021-03" db="EMBL/GenBank/DDBJ databases">
        <authorList>
            <person name="Peeters C."/>
        </authorList>
    </citation>
    <scope>NUCLEOTIDE SEQUENCE</scope>
    <source>
        <strain evidence="2">LMG 31506</strain>
    </source>
</reference>
<evidence type="ECO:0000313" key="3">
    <source>
        <dbReference type="Proteomes" id="UP000672934"/>
    </source>
</evidence>
<dbReference type="InterPro" id="IPR014710">
    <property type="entry name" value="RmlC-like_jellyroll"/>
</dbReference>
<proteinExistence type="predicted"/>
<dbReference type="EMBL" id="CAJPUY010000006">
    <property type="protein sequence ID" value="CAG2139730.1"/>
    <property type="molecule type" value="Genomic_DNA"/>
</dbReference>
<dbReference type="AlphaFoldDB" id="A0A916IRS7"/>
<protein>
    <recommendedName>
        <fullName evidence="1">Cupin type-2 domain-containing protein</fullName>
    </recommendedName>
</protein>
<dbReference type="SUPFAM" id="SSF51182">
    <property type="entry name" value="RmlC-like cupins"/>
    <property type="match status" value="1"/>
</dbReference>
<feature type="domain" description="Cupin type-2" evidence="1">
    <location>
        <begin position="45"/>
        <end position="95"/>
    </location>
</feature>
<dbReference type="PANTHER" id="PTHR36440">
    <property type="entry name" value="PUTATIVE (AFU_ORTHOLOGUE AFUA_8G07350)-RELATED"/>
    <property type="match status" value="1"/>
</dbReference>
<dbReference type="InterPro" id="IPR011051">
    <property type="entry name" value="RmlC_Cupin_sf"/>
</dbReference>
<dbReference type="Proteomes" id="UP000672934">
    <property type="component" value="Unassembled WGS sequence"/>
</dbReference>
<dbReference type="InterPro" id="IPR013096">
    <property type="entry name" value="Cupin_2"/>
</dbReference>
<comment type="caution">
    <text evidence="2">The sequence shown here is derived from an EMBL/GenBank/DDBJ whole genome shotgun (WGS) entry which is preliminary data.</text>
</comment>
<name>A0A916IRS7_9BURK</name>
<accession>A0A916IRS7</accession>
<dbReference type="PANTHER" id="PTHR36440:SF1">
    <property type="entry name" value="PUTATIVE (AFU_ORTHOLOGUE AFUA_8G07350)-RELATED"/>
    <property type="match status" value="1"/>
</dbReference>
<sequence>MKPQPFAVTPDAHGRALNVVGEKITVLAPNTATQGYEVFLQQGEEGCGPPPHCHDWDESFYITRGTIDIGYDDQVITATPGTFVHVPAGTMHHFRFGAGGGEMISVTSQGGMASRLFTRIDEEIPPGPPDIARLLAVASECGVTVAAGDAPHA</sequence>
<evidence type="ECO:0000259" key="1">
    <source>
        <dbReference type="Pfam" id="PF07883"/>
    </source>
</evidence>
<gene>
    <name evidence="2" type="ORF">LMG31506_02158</name>
</gene>
<dbReference type="Gene3D" id="2.60.120.10">
    <property type="entry name" value="Jelly Rolls"/>
    <property type="match status" value="1"/>
</dbReference>
<keyword evidence="3" id="KW-1185">Reference proteome</keyword>
<organism evidence="2 3">
    <name type="scientific">Cupriavidus yeoncheonensis</name>
    <dbReference type="NCBI Taxonomy" id="1462994"/>
    <lineage>
        <taxon>Bacteria</taxon>
        <taxon>Pseudomonadati</taxon>
        <taxon>Pseudomonadota</taxon>
        <taxon>Betaproteobacteria</taxon>
        <taxon>Burkholderiales</taxon>
        <taxon>Burkholderiaceae</taxon>
        <taxon>Cupriavidus</taxon>
    </lineage>
</organism>
<dbReference type="InterPro" id="IPR053146">
    <property type="entry name" value="QDO-like"/>
</dbReference>
<evidence type="ECO:0000313" key="2">
    <source>
        <dbReference type="EMBL" id="CAG2139730.1"/>
    </source>
</evidence>